<proteinExistence type="inferred from homology"/>
<evidence type="ECO:0000256" key="1">
    <source>
        <dbReference type="ARBA" id="ARBA00010751"/>
    </source>
</evidence>
<dbReference type="EMBL" id="DVLX01000087">
    <property type="protein sequence ID" value="HIU00020.1"/>
    <property type="molecule type" value="Genomic_DNA"/>
</dbReference>
<organism evidence="3 4">
    <name type="scientific">Candidatus Allocopromorpha excrementavium</name>
    <dbReference type="NCBI Taxonomy" id="2840741"/>
    <lineage>
        <taxon>Bacteria</taxon>
        <taxon>Bacillati</taxon>
        <taxon>Bacillota</taxon>
        <taxon>Clostridia</taxon>
        <taxon>Eubacteriales</taxon>
        <taxon>Eubacteriaceae</taxon>
        <taxon>Eubacteriaceae incertae sedis</taxon>
        <taxon>Candidatus Allocopromorpha</taxon>
    </lineage>
</organism>
<dbReference type="AlphaFoldDB" id="A0A9D1HDR0"/>
<comment type="similarity">
    <text evidence="1 2">Belongs to the UPF0145 family.</text>
</comment>
<dbReference type="PANTHER" id="PTHR34068">
    <property type="entry name" value="UPF0145 PROTEIN YBJQ"/>
    <property type="match status" value="1"/>
</dbReference>
<dbReference type="Proteomes" id="UP000824159">
    <property type="component" value="Unassembled WGS sequence"/>
</dbReference>
<dbReference type="Pfam" id="PF01906">
    <property type="entry name" value="YbjQ_1"/>
    <property type="match status" value="1"/>
</dbReference>
<evidence type="ECO:0000256" key="2">
    <source>
        <dbReference type="HAMAP-Rule" id="MF_00338"/>
    </source>
</evidence>
<dbReference type="PANTHER" id="PTHR34068:SF2">
    <property type="entry name" value="UPF0145 PROTEIN SCO3412"/>
    <property type="match status" value="1"/>
</dbReference>
<reference evidence="3" key="2">
    <citation type="journal article" date="2021" name="PeerJ">
        <title>Extensive microbial diversity within the chicken gut microbiome revealed by metagenomics and culture.</title>
        <authorList>
            <person name="Gilroy R."/>
            <person name="Ravi A."/>
            <person name="Getino M."/>
            <person name="Pursley I."/>
            <person name="Horton D.L."/>
            <person name="Alikhan N.F."/>
            <person name="Baker D."/>
            <person name="Gharbi K."/>
            <person name="Hall N."/>
            <person name="Watson M."/>
            <person name="Adriaenssens E.M."/>
            <person name="Foster-Nyarko E."/>
            <person name="Jarju S."/>
            <person name="Secka A."/>
            <person name="Antonio M."/>
            <person name="Oren A."/>
            <person name="Chaudhuri R.R."/>
            <person name="La Ragione R."/>
            <person name="Hildebrand F."/>
            <person name="Pallen M.J."/>
        </authorList>
    </citation>
    <scope>NUCLEOTIDE SEQUENCE</scope>
    <source>
        <strain evidence="3">CHK176-22527</strain>
    </source>
</reference>
<comment type="caution">
    <text evidence="3">The sequence shown here is derived from an EMBL/GenBank/DDBJ whole genome shotgun (WGS) entry which is preliminary data.</text>
</comment>
<gene>
    <name evidence="3" type="ORF">IAD12_07175</name>
</gene>
<protein>
    <recommendedName>
        <fullName evidence="2">UPF0145 protein IAD12_07175</fullName>
    </recommendedName>
</protein>
<dbReference type="InterPro" id="IPR002765">
    <property type="entry name" value="UPF0145_YbjQ-like"/>
</dbReference>
<dbReference type="SUPFAM" id="SSF117782">
    <property type="entry name" value="YbjQ-like"/>
    <property type="match status" value="1"/>
</dbReference>
<reference evidence="3" key="1">
    <citation type="submission" date="2020-10" db="EMBL/GenBank/DDBJ databases">
        <authorList>
            <person name="Gilroy R."/>
        </authorList>
    </citation>
    <scope>NUCLEOTIDE SEQUENCE</scope>
    <source>
        <strain evidence="3">CHK176-22527</strain>
    </source>
</reference>
<sequence length="103" mass="10931">MLILTVNYVPGKEIEALGLVKGNVVQSKNIGKDIMAGFKTIAGGEIKSYTEMLDEARQVAISRMTAEAQGLGADAIISMRFASSSVMDGTAEIIAYGTAVRFK</sequence>
<evidence type="ECO:0000313" key="3">
    <source>
        <dbReference type="EMBL" id="HIU00020.1"/>
    </source>
</evidence>
<name>A0A9D1HDR0_9FIRM</name>
<dbReference type="HAMAP" id="MF_00338">
    <property type="entry name" value="UPF0145"/>
    <property type="match status" value="1"/>
</dbReference>
<dbReference type="Gene3D" id="3.30.110.70">
    <property type="entry name" value="Hypothetical protein apc22750. Chain B"/>
    <property type="match status" value="1"/>
</dbReference>
<evidence type="ECO:0000313" key="4">
    <source>
        <dbReference type="Proteomes" id="UP000824159"/>
    </source>
</evidence>
<accession>A0A9D1HDR0</accession>
<dbReference type="InterPro" id="IPR035439">
    <property type="entry name" value="UPF0145_dom_sf"/>
</dbReference>